<name>A0ABZ3D144_9PROT</name>
<dbReference type="Gene3D" id="3.40.50.620">
    <property type="entry name" value="HUPs"/>
    <property type="match status" value="1"/>
</dbReference>
<evidence type="ECO:0000313" key="4">
    <source>
        <dbReference type="Proteomes" id="UP001449795"/>
    </source>
</evidence>
<evidence type="ECO:0000313" key="3">
    <source>
        <dbReference type="EMBL" id="XAE41304.1"/>
    </source>
</evidence>
<dbReference type="InterPro" id="IPR014729">
    <property type="entry name" value="Rossmann-like_a/b/a_fold"/>
</dbReference>
<sequence>MMRRIVLLSNGIDPVSGRPAPPPGEIAAIGLALSVGDPIGGDPIGDDPAGGLHAGPPSPALRRAAGYGLDHVDCLGGGGDAVEALAAHLAADPPDLVLAGRQACGGEDSGMLPYLLAEQLGWPLLSGVIAVGAAAEGWLPVTIGLPQGARRQARIRLPCILCAHDAAPAPPFVFDRARRAELRAVPTPVSTAPASIAPEGTERPYRARPRLIGAAAQAGAGTVLDHPDVAEAAHALRDHLRALGVLKSPRGPSADA</sequence>
<dbReference type="EMBL" id="CP152276">
    <property type="protein sequence ID" value="XAE41304.1"/>
    <property type="molecule type" value="Genomic_DNA"/>
</dbReference>
<evidence type="ECO:0000259" key="2">
    <source>
        <dbReference type="Pfam" id="PF01012"/>
    </source>
</evidence>
<feature type="domain" description="Electron transfer flavoprotein alpha/beta-subunit N-terminal" evidence="2">
    <location>
        <begin position="51"/>
        <end position="186"/>
    </location>
</feature>
<keyword evidence="1" id="KW-0813">Transport</keyword>
<keyword evidence="1" id="KW-0249">Electron transport</keyword>
<reference evidence="3 4" key="1">
    <citation type="submission" date="2024-04" db="EMBL/GenBank/DDBJ databases">
        <title>Complete genome sequence of Nguyenibacter vanlangesis HBCM-1154, a strain capable of nitrogen fixation, IAA production, and phosphorus solubilization isolated from sugarcane soil.</title>
        <authorList>
            <person name="MY HANH P."/>
        </authorList>
    </citation>
    <scope>NUCLEOTIDE SEQUENCE [LARGE SCALE GENOMIC DNA]</scope>
    <source>
        <strain evidence="3 4">HBCM 1154</strain>
    </source>
</reference>
<dbReference type="InterPro" id="IPR014730">
    <property type="entry name" value="ETF_a/b_N"/>
</dbReference>
<gene>
    <name evidence="3" type="ORF">AAC691_13420</name>
</gene>
<dbReference type="Pfam" id="PF01012">
    <property type="entry name" value="ETF"/>
    <property type="match status" value="1"/>
</dbReference>
<evidence type="ECO:0000256" key="1">
    <source>
        <dbReference type="ARBA" id="ARBA00022982"/>
    </source>
</evidence>
<organism evidence="3 4">
    <name type="scientific">Nguyenibacter vanlangensis</name>
    <dbReference type="NCBI Taxonomy" id="1216886"/>
    <lineage>
        <taxon>Bacteria</taxon>
        <taxon>Pseudomonadati</taxon>
        <taxon>Pseudomonadota</taxon>
        <taxon>Alphaproteobacteria</taxon>
        <taxon>Acetobacterales</taxon>
        <taxon>Acetobacteraceae</taxon>
        <taxon>Nguyenibacter</taxon>
    </lineage>
</organism>
<dbReference type="Proteomes" id="UP001449795">
    <property type="component" value="Chromosome"/>
</dbReference>
<protein>
    <submittedName>
        <fullName evidence="3">Electron transfer flavoprotein subunit beta</fullName>
    </submittedName>
</protein>
<proteinExistence type="predicted"/>
<keyword evidence="4" id="KW-1185">Reference proteome</keyword>
<dbReference type="SUPFAM" id="SSF52402">
    <property type="entry name" value="Adenine nucleotide alpha hydrolases-like"/>
    <property type="match status" value="1"/>
</dbReference>
<accession>A0ABZ3D144</accession>
<dbReference type="RefSeq" id="WP_342627263.1">
    <property type="nucleotide sequence ID" value="NZ_CP152276.1"/>
</dbReference>